<feature type="signal peptide" evidence="2">
    <location>
        <begin position="1"/>
        <end position="19"/>
    </location>
</feature>
<dbReference type="GO" id="GO:0012505">
    <property type="term" value="C:endomembrane system"/>
    <property type="evidence" value="ECO:0007669"/>
    <property type="project" value="TreeGrafter"/>
</dbReference>
<evidence type="ECO:0000313" key="5">
    <source>
        <dbReference type="Proteomes" id="UP000789595"/>
    </source>
</evidence>
<dbReference type="InterPro" id="IPR050577">
    <property type="entry name" value="MAPR/NEUFC/NENF-like"/>
</dbReference>
<dbReference type="SMART" id="SM01117">
    <property type="entry name" value="Cyt-b5"/>
    <property type="match status" value="1"/>
</dbReference>
<reference evidence="4" key="1">
    <citation type="submission" date="2021-11" db="EMBL/GenBank/DDBJ databases">
        <authorList>
            <consortium name="Genoscope - CEA"/>
            <person name="William W."/>
        </authorList>
    </citation>
    <scope>NUCLEOTIDE SEQUENCE</scope>
</reference>
<dbReference type="GO" id="GO:0016020">
    <property type="term" value="C:membrane"/>
    <property type="evidence" value="ECO:0007669"/>
    <property type="project" value="TreeGrafter"/>
</dbReference>
<evidence type="ECO:0000313" key="4">
    <source>
        <dbReference type="EMBL" id="CAH0369869.1"/>
    </source>
</evidence>
<proteinExistence type="inferred from homology"/>
<protein>
    <recommendedName>
        <fullName evidence="3">Cytochrome b5 heme-binding domain-containing protein</fullName>
    </recommendedName>
</protein>
<gene>
    <name evidence="4" type="ORF">PECAL_2P30130</name>
</gene>
<dbReference type="InterPro" id="IPR036400">
    <property type="entry name" value="Cyt_B5-like_heme/steroid_sf"/>
</dbReference>
<evidence type="ECO:0000256" key="1">
    <source>
        <dbReference type="ARBA" id="ARBA00038357"/>
    </source>
</evidence>
<evidence type="ECO:0000256" key="2">
    <source>
        <dbReference type="SAM" id="SignalP"/>
    </source>
</evidence>
<dbReference type="InterPro" id="IPR001199">
    <property type="entry name" value="Cyt_B5-like_heme/steroid-bd"/>
</dbReference>
<accession>A0A8J2SL85</accession>
<dbReference type="Proteomes" id="UP000789595">
    <property type="component" value="Unassembled WGS sequence"/>
</dbReference>
<keyword evidence="2" id="KW-0732">Signal</keyword>
<dbReference type="SUPFAM" id="SSF55856">
    <property type="entry name" value="Cytochrome b5-like heme/steroid binding domain"/>
    <property type="match status" value="1"/>
</dbReference>
<comment type="caution">
    <text evidence="4">The sequence shown here is derived from an EMBL/GenBank/DDBJ whole genome shotgun (WGS) entry which is preliminary data.</text>
</comment>
<dbReference type="Pfam" id="PF00173">
    <property type="entry name" value="Cyt-b5"/>
    <property type="match status" value="1"/>
</dbReference>
<feature type="chain" id="PRO_5035266643" description="Cytochrome b5 heme-binding domain-containing protein" evidence="2">
    <location>
        <begin position="20"/>
        <end position="178"/>
    </location>
</feature>
<organism evidence="4 5">
    <name type="scientific">Pelagomonas calceolata</name>
    <dbReference type="NCBI Taxonomy" id="35677"/>
    <lineage>
        <taxon>Eukaryota</taxon>
        <taxon>Sar</taxon>
        <taxon>Stramenopiles</taxon>
        <taxon>Ochrophyta</taxon>
        <taxon>Pelagophyceae</taxon>
        <taxon>Pelagomonadales</taxon>
        <taxon>Pelagomonadaceae</taxon>
        <taxon>Pelagomonas</taxon>
    </lineage>
</organism>
<keyword evidence="5" id="KW-1185">Reference proteome</keyword>
<dbReference type="Gene3D" id="3.10.120.10">
    <property type="entry name" value="Cytochrome b5-like heme/steroid binding domain"/>
    <property type="match status" value="1"/>
</dbReference>
<dbReference type="AlphaFoldDB" id="A0A8J2SL85"/>
<comment type="similarity">
    <text evidence="1">Belongs to the cytochrome b5 family. MAPR subfamily.</text>
</comment>
<dbReference type="EMBL" id="CAKKNE010000002">
    <property type="protein sequence ID" value="CAH0369869.1"/>
    <property type="molecule type" value="Genomic_DNA"/>
</dbReference>
<feature type="domain" description="Cytochrome b5 heme-binding" evidence="3">
    <location>
        <begin position="77"/>
        <end position="175"/>
    </location>
</feature>
<sequence>MARHSYLLILGALLRAACAFELNLVAEVVGGAAAASWAFTTFQDSQRKQAVSAADAESKERLEERRQRAFIEPRETWRESELKQYDGTDYDGPILLGADGKVFNVWRGRHFYAPGGPYASMAGRDATRQLAKNRLDGDPDYEPDDGAPLNPAERASLALWVASFEGKYDVVGKLVDGD</sequence>
<dbReference type="PANTHER" id="PTHR10281:SF76">
    <property type="entry name" value="CALCUTTA CUP-RELATED"/>
    <property type="match status" value="1"/>
</dbReference>
<name>A0A8J2SL85_9STRA</name>
<dbReference type="PANTHER" id="PTHR10281">
    <property type="entry name" value="MEMBRANE-ASSOCIATED PROGESTERONE RECEPTOR COMPONENT-RELATED"/>
    <property type="match status" value="1"/>
</dbReference>
<evidence type="ECO:0000259" key="3">
    <source>
        <dbReference type="SMART" id="SM01117"/>
    </source>
</evidence>
<dbReference type="OrthoDB" id="547796at2759"/>